<dbReference type="Proteomes" id="UP001217741">
    <property type="component" value="Unassembled WGS sequence"/>
</dbReference>
<gene>
    <name evidence="4" type="ORF">B8W72_10745</name>
    <name evidence="2" type="ORF">KF715C_ch37300</name>
    <name evidence="3" type="ORF">P3W50_01785</name>
</gene>
<feature type="compositionally biased region" description="Basic and acidic residues" evidence="1">
    <location>
        <begin position="129"/>
        <end position="139"/>
    </location>
</feature>
<dbReference type="InterPro" id="IPR010064">
    <property type="entry name" value="HK97-gp10_tail"/>
</dbReference>
<accession>A0A1L7NFR8</accession>
<proteinExistence type="predicted"/>
<evidence type="ECO:0000313" key="6">
    <source>
        <dbReference type="Proteomes" id="UP000218731"/>
    </source>
</evidence>
<evidence type="ECO:0000313" key="4">
    <source>
        <dbReference type="EMBL" id="OUM34476.1"/>
    </source>
</evidence>
<dbReference type="EMBL" id="JARJLO010000022">
    <property type="protein sequence ID" value="MDF3869201.1"/>
    <property type="molecule type" value="Genomic_DNA"/>
</dbReference>
<protein>
    <submittedName>
        <fullName evidence="2">HK97 family phage protein</fullName>
    </submittedName>
    <submittedName>
        <fullName evidence="3">HK97 gp10 family phage protein</fullName>
    </submittedName>
</protein>
<sequence>MARRSSLRGDIRLRRTLRNIHKTMDNELQPAMAKAAARVLETQRQLIPKDTGAAAAALRVYVTPSGLDAQVGIRGKRDNRRFFYLRFLEYGTKGYSGSMYQRADRSAIGGVHTNNRDKSQLKGRRNSIRQRDTKNKSDGQHFFGKYPDIPARPAHPWLRPSLDVNREFVMADLQEAVRRTLRKASQGVGNG</sequence>
<organism evidence="2 6">
    <name type="scientific">Pseudomonas putida</name>
    <name type="common">Arthrobacter siderocapsulatus</name>
    <dbReference type="NCBI Taxonomy" id="303"/>
    <lineage>
        <taxon>Bacteria</taxon>
        <taxon>Pseudomonadati</taxon>
        <taxon>Pseudomonadota</taxon>
        <taxon>Gammaproteobacteria</taxon>
        <taxon>Pseudomonadales</taxon>
        <taxon>Pseudomonadaceae</taxon>
        <taxon>Pseudomonas</taxon>
    </lineage>
</organism>
<evidence type="ECO:0000313" key="5">
    <source>
        <dbReference type="Proteomes" id="UP000196082"/>
    </source>
</evidence>
<dbReference type="RefSeq" id="WP_086975827.1">
    <property type="nucleotide sequence ID" value="NZ_AP015029.1"/>
</dbReference>
<reference evidence="4 5" key="2">
    <citation type="submission" date="2017-05" db="EMBL/GenBank/DDBJ databases">
        <title>Whole genome sequence of Pseudomonas putida isolate 1312 commercialized as a biostimulant.</title>
        <authorList>
            <person name="Crovadore J."/>
            <person name="Blanc P."/>
            <person name="Chablais R."/>
            <person name="Cochard B."/>
            <person name="Grizard D."/>
            <person name="Lefort F."/>
        </authorList>
    </citation>
    <scope>NUCLEOTIDE SEQUENCE [LARGE SCALE GENOMIC DNA]</scope>
    <source>
        <strain evidence="4 5">1312</strain>
    </source>
</reference>
<name>A0A1L7NFR8_PSEPU</name>
<reference evidence="2 6" key="1">
    <citation type="submission" date="2015-11" db="EMBL/GenBank/DDBJ databases">
        <title>Complete genome sequencing of a biphenyl-degrading bacterium, Pseudomonas putida KF715 (=NBRC110667).</title>
        <authorList>
            <person name="Suenaga H."/>
            <person name="Fujihara N."/>
            <person name="Watanabe T."/>
            <person name="Hirose J."/>
            <person name="Kimura N."/>
            <person name="Yamazoe A."/>
            <person name="Hosoyama A."/>
            <person name="Shimodaira J."/>
            <person name="Furukawa K."/>
        </authorList>
    </citation>
    <scope>NUCLEOTIDE SEQUENCE [LARGE SCALE GENOMIC DNA]</scope>
    <source>
        <strain evidence="2 6">KF715</strain>
    </source>
</reference>
<dbReference type="Proteomes" id="UP000218731">
    <property type="component" value="Chromosome 1"/>
</dbReference>
<feature type="region of interest" description="Disordered" evidence="1">
    <location>
        <begin position="106"/>
        <end position="148"/>
    </location>
</feature>
<dbReference type="AlphaFoldDB" id="A0A1L7NFR8"/>
<dbReference type="NCBIfam" id="TIGR01725">
    <property type="entry name" value="phge_HK97_gp10"/>
    <property type="match status" value="1"/>
</dbReference>
<evidence type="ECO:0000256" key="1">
    <source>
        <dbReference type="SAM" id="MobiDB-lite"/>
    </source>
</evidence>
<evidence type="ECO:0000313" key="2">
    <source>
        <dbReference type="EMBL" id="BAW24303.1"/>
    </source>
</evidence>
<dbReference type="EMBL" id="NFSB01000070">
    <property type="protein sequence ID" value="OUM34476.1"/>
    <property type="molecule type" value="Genomic_DNA"/>
</dbReference>
<dbReference type="Proteomes" id="UP000196082">
    <property type="component" value="Unassembled WGS sequence"/>
</dbReference>
<evidence type="ECO:0000313" key="3">
    <source>
        <dbReference type="EMBL" id="MDF3869201.1"/>
    </source>
</evidence>
<dbReference type="Pfam" id="PF04883">
    <property type="entry name" value="HK97-gp10_like"/>
    <property type="match status" value="1"/>
</dbReference>
<reference evidence="3" key="3">
    <citation type="submission" date="2023-03" db="EMBL/GenBank/DDBJ databases">
        <title>Draft assemblies of triclosan tolerant bacteria isolated from returned activated sludge.</title>
        <authorList>
            <person name="Van Hamelsveld S."/>
        </authorList>
    </citation>
    <scope>NUCLEOTIDE SEQUENCE</scope>
    <source>
        <strain evidence="3">GW210012_S60</strain>
    </source>
</reference>
<dbReference type="EMBL" id="AP015029">
    <property type="protein sequence ID" value="BAW24303.1"/>
    <property type="molecule type" value="Genomic_DNA"/>
</dbReference>